<reference evidence="2" key="2">
    <citation type="journal article" date="2023" name="ISME Commun">
        <title>Characterization of a bloom-associated alphaproteobacterial lineage, 'Candidatus Phycosocius': insights into freshwater algal-bacterial interactions.</title>
        <authorList>
            <person name="Tanabe Y."/>
            <person name="Yamaguchi H."/>
            <person name="Yoshida M."/>
            <person name="Kai A."/>
            <person name="Okazaki Y."/>
        </authorList>
    </citation>
    <scope>NUCLEOTIDE SEQUENCE</scope>
    <source>
        <strain evidence="2">BOTRYCO-1</strain>
    </source>
</reference>
<keyword evidence="3" id="KW-1185">Reference proteome</keyword>
<feature type="transmembrane region" description="Helical" evidence="1">
    <location>
        <begin position="66"/>
        <end position="89"/>
    </location>
</feature>
<evidence type="ECO:0000313" key="3">
    <source>
        <dbReference type="Proteomes" id="UP001161064"/>
    </source>
</evidence>
<proteinExistence type="predicted"/>
<evidence type="ECO:0008006" key="4">
    <source>
        <dbReference type="Google" id="ProtNLM"/>
    </source>
</evidence>
<evidence type="ECO:0000256" key="1">
    <source>
        <dbReference type="SAM" id="Phobius"/>
    </source>
</evidence>
<dbReference type="Proteomes" id="UP001161064">
    <property type="component" value="Unassembled WGS sequence"/>
</dbReference>
<reference evidence="2" key="1">
    <citation type="submission" date="2021-05" db="EMBL/GenBank/DDBJ databases">
        <authorList>
            <person name="Tanabe Y."/>
        </authorList>
    </citation>
    <scope>NUCLEOTIDE SEQUENCE</scope>
    <source>
        <strain evidence="2">BOTRYCO-1</strain>
    </source>
</reference>
<keyword evidence="1" id="KW-0472">Membrane</keyword>
<gene>
    <name evidence="2" type="ORF">PsB1_0981</name>
</gene>
<protein>
    <recommendedName>
        <fullName evidence="4">Bacteriocin</fullName>
    </recommendedName>
</protein>
<organism evidence="2 3">
    <name type="scientific">Candidatus Phycosocius spiralis</name>
    <dbReference type="NCBI Taxonomy" id="2815099"/>
    <lineage>
        <taxon>Bacteria</taxon>
        <taxon>Pseudomonadati</taxon>
        <taxon>Pseudomonadota</taxon>
        <taxon>Alphaproteobacteria</taxon>
        <taxon>Caulobacterales</taxon>
        <taxon>Caulobacterales incertae sedis</taxon>
        <taxon>Candidatus Phycosocius</taxon>
    </lineage>
</organism>
<dbReference type="EMBL" id="BPFZ01000005">
    <property type="protein sequence ID" value="GIU66827.1"/>
    <property type="molecule type" value="Genomic_DNA"/>
</dbReference>
<feature type="transmembrane region" description="Helical" evidence="1">
    <location>
        <begin position="39"/>
        <end position="60"/>
    </location>
</feature>
<evidence type="ECO:0000313" key="2">
    <source>
        <dbReference type="EMBL" id="GIU66827.1"/>
    </source>
</evidence>
<dbReference type="RefSeq" id="WP_284359474.1">
    <property type="nucleotide sequence ID" value="NZ_BPFZ01000005.1"/>
</dbReference>
<comment type="caution">
    <text evidence="2">The sequence shown here is derived from an EMBL/GenBank/DDBJ whole genome shotgun (WGS) entry which is preliminary data.</text>
</comment>
<keyword evidence="1" id="KW-1133">Transmembrane helix</keyword>
<sequence length="99" mass="9790">MRTLTVEEADFVSGGWLHVMPGESWGDPQSLSAASNANCAGTAGLTGVTAGMGVAAIAIATTPVGMAVATVGTFLGLFFGSVATAGACMPEPKSEKKAK</sequence>
<accession>A0ABQ4PUY1</accession>
<name>A0ABQ4PUY1_9PROT</name>
<keyword evidence="1" id="KW-0812">Transmembrane</keyword>